<feature type="region of interest" description="Disordered" evidence="1">
    <location>
        <begin position="125"/>
        <end position="145"/>
    </location>
</feature>
<feature type="region of interest" description="Disordered" evidence="1">
    <location>
        <begin position="1"/>
        <end position="22"/>
    </location>
</feature>
<name>A0ABM1T6P3_LIMPO</name>
<evidence type="ECO:0000256" key="1">
    <source>
        <dbReference type="SAM" id="MobiDB-lite"/>
    </source>
</evidence>
<keyword evidence="2" id="KW-0472">Membrane</keyword>
<keyword evidence="2" id="KW-1133">Transmembrane helix</keyword>
<reference evidence="4" key="1">
    <citation type="submission" date="2025-08" db="UniProtKB">
        <authorList>
            <consortium name="RefSeq"/>
        </authorList>
    </citation>
    <scope>IDENTIFICATION</scope>
    <source>
        <tissue evidence="4">Muscle</tissue>
    </source>
</reference>
<protein>
    <submittedName>
        <fullName evidence="4">Cell wall protein TIR4-like</fullName>
    </submittedName>
</protein>
<feature type="transmembrane region" description="Helical" evidence="2">
    <location>
        <begin position="313"/>
        <end position="336"/>
    </location>
</feature>
<organism evidence="3 4">
    <name type="scientific">Limulus polyphemus</name>
    <name type="common">Atlantic horseshoe crab</name>
    <dbReference type="NCBI Taxonomy" id="6850"/>
    <lineage>
        <taxon>Eukaryota</taxon>
        <taxon>Metazoa</taxon>
        <taxon>Ecdysozoa</taxon>
        <taxon>Arthropoda</taxon>
        <taxon>Chelicerata</taxon>
        <taxon>Merostomata</taxon>
        <taxon>Xiphosura</taxon>
        <taxon>Limulidae</taxon>
        <taxon>Limulus</taxon>
    </lineage>
</organism>
<sequence length="357" mass="38231">MTAKLSTTTVVPTTGELSTKTVEPRTAELSTTTVGSTIEELSTKTVEPRTAEVSTKTVGSTIEELSTTTIEPRTAELSTTTVGPTTRAGTTVETLPTTTAGTTIEELSTTTTKELISAADSPSTILRSNKSLHPTSETTLERTTETAIETQKTEIQGKVSNSPTTTSAQILLKSMTPKSSSSTSPTSMTPIDVFFKLAEDFYSVVGSQQSVFTSHLLFQLAIVMRLPLSCFYYFNISPGSIDVKFGLIPYNDNVTIIDEAGLQDATSQLMQKINSGELKLTDLNGNQLTVVQLSPTVTTTPLPSGISLDFTPIILGILIGVFILMVVLIIMTAVIVKQMNRATSRVTPLEASIKIYL</sequence>
<dbReference type="Proteomes" id="UP000694941">
    <property type="component" value="Unplaced"/>
</dbReference>
<keyword evidence="2" id="KW-0812">Transmembrane</keyword>
<evidence type="ECO:0000313" key="3">
    <source>
        <dbReference type="Proteomes" id="UP000694941"/>
    </source>
</evidence>
<accession>A0ABM1T6P3</accession>
<evidence type="ECO:0000313" key="4">
    <source>
        <dbReference type="RefSeq" id="XP_022251549.1"/>
    </source>
</evidence>
<dbReference type="GeneID" id="111087814"/>
<proteinExistence type="predicted"/>
<gene>
    <name evidence="4" type="primary">LOC111087814</name>
</gene>
<feature type="compositionally biased region" description="Polar residues" evidence="1">
    <location>
        <begin position="125"/>
        <end position="134"/>
    </location>
</feature>
<feature type="compositionally biased region" description="Polar residues" evidence="1">
    <location>
        <begin position="1"/>
        <end position="21"/>
    </location>
</feature>
<evidence type="ECO:0000256" key="2">
    <source>
        <dbReference type="SAM" id="Phobius"/>
    </source>
</evidence>
<keyword evidence="3" id="KW-1185">Reference proteome</keyword>
<dbReference type="RefSeq" id="XP_022251549.1">
    <property type="nucleotide sequence ID" value="XM_022395841.1"/>
</dbReference>